<keyword evidence="3" id="KW-0732">Signal</keyword>
<reference evidence="5" key="1">
    <citation type="journal article" date="2012" name="PLoS Negl. Trop. Dis.">
        <title>A systematically improved high quality genome and transcriptome of the human blood fluke Schistosoma mansoni.</title>
        <authorList>
            <person name="Protasio A.V."/>
            <person name="Tsai I.J."/>
            <person name="Babbage A."/>
            <person name="Nichol S."/>
            <person name="Hunt M."/>
            <person name="Aslett M.A."/>
            <person name="De Silva N."/>
            <person name="Velarde G.S."/>
            <person name="Anderson T.J."/>
            <person name="Clark R.C."/>
            <person name="Davidson C."/>
            <person name="Dillon G.P."/>
            <person name="Holroyd N.E."/>
            <person name="LoVerde P.T."/>
            <person name="Lloyd C."/>
            <person name="McQuillan J."/>
            <person name="Oliveira G."/>
            <person name="Otto T.D."/>
            <person name="Parker-Manuel S.J."/>
            <person name="Quail M.A."/>
            <person name="Wilson R.A."/>
            <person name="Zerlotini A."/>
            <person name="Dunne D.W."/>
            <person name="Berriman M."/>
        </authorList>
    </citation>
    <scope>NUCLEOTIDE SEQUENCE [LARGE SCALE GENOMIC DNA]</scope>
    <source>
        <strain evidence="5">Puerto Rican</strain>
    </source>
</reference>
<feature type="region of interest" description="Disordered" evidence="1">
    <location>
        <begin position="329"/>
        <end position="369"/>
    </location>
</feature>
<organism evidence="5 6">
    <name type="scientific">Schistosoma mansoni</name>
    <name type="common">Blood fluke</name>
    <dbReference type="NCBI Taxonomy" id="6183"/>
    <lineage>
        <taxon>Eukaryota</taxon>
        <taxon>Metazoa</taxon>
        <taxon>Spiralia</taxon>
        <taxon>Lophotrochozoa</taxon>
        <taxon>Platyhelminthes</taxon>
        <taxon>Trematoda</taxon>
        <taxon>Digenea</taxon>
        <taxon>Strigeidida</taxon>
        <taxon>Schistosomatoidea</taxon>
        <taxon>Schistosomatidae</taxon>
        <taxon>Schistosoma</taxon>
    </lineage>
</organism>
<feature type="domain" description="Ig-like" evidence="4">
    <location>
        <begin position="164"/>
        <end position="277"/>
    </location>
</feature>
<dbReference type="WBParaSite" id="Smp_191400.1">
    <property type="protein sequence ID" value="Smp_191400.1"/>
    <property type="gene ID" value="Smp_191400"/>
</dbReference>
<feature type="transmembrane region" description="Helical" evidence="2">
    <location>
        <begin position="376"/>
        <end position="398"/>
    </location>
</feature>
<feature type="region of interest" description="Disordered" evidence="1">
    <location>
        <begin position="285"/>
        <end position="316"/>
    </location>
</feature>
<dbReference type="InterPro" id="IPR007110">
    <property type="entry name" value="Ig-like_dom"/>
</dbReference>
<dbReference type="InParanoid" id="A0A3Q0KU63"/>
<reference evidence="6" key="2">
    <citation type="submission" date="2018-12" db="UniProtKB">
        <authorList>
            <consortium name="WormBaseParasite"/>
        </authorList>
    </citation>
    <scope>IDENTIFICATION</scope>
    <source>
        <strain evidence="6">Puerto Rican</strain>
    </source>
</reference>
<keyword evidence="2" id="KW-0472">Membrane</keyword>
<keyword evidence="2" id="KW-0812">Transmembrane</keyword>
<evidence type="ECO:0000256" key="2">
    <source>
        <dbReference type="SAM" id="Phobius"/>
    </source>
</evidence>
<proteinExistence type="predicted"/>
<evidence type="ECO:0000256" key="3">
    <source>
        <dbReference type="SAM" id="SignalP"/>
    </source>
</evidence>
<keyword evidence="2" id="KW-1133">Transmembrane helix</keyword>
<feature type="chain" id="PRO_5040222788" description="Ig-like domain-containing protein" evidence="3">
    <location>
        <begin position="28"/>
        <end position="405"/>
    </location>
</feature>
<dbReference type="Proteomes" id="UP000008854">
    <property type="component" value="Unassembled WGS sequence"/>
</dbReference>
<evidence type="ECO:0000313" key="6">
    <source>
        <dbReference type="WBParaSite" id="Smp_191400.1"/>
    </source>
</evidence>
<dbReference type="AlphaFoldDB" id="A0A3Q0KU63"/>
<feature type="compositionally biased region" description="Basic and acidic residues" evidence="1">
    <location>
        <begin position="338"/>
        <end position="351"/>
    </location>
</feature>
<sequence>MMRYTLSSDHLMLVYLVVSLTLKFFNCQHVCDENYSLKEGKLVFQDDSHAYSQHYHYSQIIRVNRPSPSVNCKSEKFVGSQKINPKFPFKVFGSDVSRFDIDKYGIRFMNGSKELGSIDNHSPYVIFPQYEISNEENLLAIRFSFQIYGDSLNRIFMTTTVMLPNGNIYVYYDNITEELDFESLLSGSIECDGEGERDFEISVDAKWIKSGTLVEYKVSGDCPKYNTTKTCQDSKTLNTKCTWHEKANMCIVSTDMDIDDFKVNSCQIENSSNVNVSTTPIVVEQATTTQRTSESELRNELERTDQQSESHLNSSNVNVSTTPIVVKQATTTPGISESELRNELERTDQQSESHLNMTKEPTEDNGHKKSNHSLHIVIPVVICFLVVCSGFIICLWLCKKKKRMP</sequence>
<protein>
    <recommendedName>
        <fullName evidence="4">Ig-like domain-containing protein</fullName>
    </recommendedName>
</protein>
<keyword evidence="5" id="KW-1185">Reference proteome</keyword>
<evidence type="ECO:0000259" key="4">
    <source>
        <dbReference type="PROSITE" id="PS50835"/>
    </source>
</evidence>
<dbReference type="PROSITE" id="PS50835">
    <property type="entry name" value="IG_LIKE"/>
    <property type="match status" value="1"/>
</dbReference>
<name>A0A3Q0KU63_SCHMA</name>
<feature type="signal peptide" evidence="3">
    <location>
        <begin position="1"/>
        <end position="27"/>
    </location>
</feature>
<evidence type="ECO:0000256" key="1">
    <source>
        <dbReference type="SAM" id="MobiDB-lite"/>
    </source>
</evidence>
<feature type="compositionally biased region" description="Basic and acidic residues" evidence="1">
    <location>
        <begin position="293"/>
        <end position="308"/>
    </location>
</feature>
<evidence type="ECO:0000313" key="5">
    <source>
        <dbReference type="Proteomes" id="UP000008854"/>
    </source>
</evidence>
<accession>A0A3Q0KU63</accession>